<gene>
    <name evidence="1" type="ORF">PIB30_030719</name>
</gene>
<organism evidence="1 2">
    <name type="scientific">Stylosanthes scabra</name>
    <dbReference type="NCBI Taxonomy" id="79078"/>
    <lineage>
        <taxon>Eukaryota</taxon>
        <taxon>Viridiplantae</taxon>
        <taxon>Streptophyta</taxon>
        <taxon>Embryophyta</taxon>
        <taxon>Tracheophyta</taxon>
        <taxon>Spermatophyta</taxon>
        <taxon>Magnoliopsida</taxon>
        <taxon>eudicotyledons</taxon>
        <taxon>Gunneridae</taxon>
        <taxon>Pentapetalae</taxon>
        <taxon>rosids</taxon>
        <taxon>fabids</taxon>
        <taxon>Fabales</taxon>
        <taxon>Fabaceae</taxon>
        <taxon>Papilionoideae</taxon>
        <taxon>50 kb inversion clade</taxon>
        <taxon>dalbergioids sensu lato</taxon>
        <taxon>Dalbergieae</taxon>
        <taxon>Pterocarpus clade</taxon>
        <taxon>Stylosanthes</taxon>
    </lineage>
</organism>
<protein>
    <submittedName>
        <fullName evidence="1">Uncharacterized protein</fullName>
    </submittedName>
</protein>
<comment type="caution">
    <text evidence="1">The sequence shown here is derived from an EMBL/GenBank/DDBJ whole genome shotgun (WGS) entry which is preliminary data.</text>
</comment>
<name>A0ABU6UDK4_9FABA</name>
<proteinExistence type="predicted"/>
<dbReference type="EMBL" id="JASCZI010120958">
    <property type="protein sequence ID" value="MED6158213.1"/>
    <property type="molecule type" value="Genomic_DNA"/>
</dbReference>
<sequence length="525" mass="59757">MATSNNIPDVFYWIQNLKPISQWQSDSMSLTISSSSSTSSSSSSTSSSSSLPLLKLILPKNHNNNNNKLSFAIIADFNNIHIPLWNSKPFKPNNNNNKPEDSNKNLLLLDQETISSLFNNFIQAILHYGSNKNSPFIRFPKLDYIPNFSDIFNVSFFTLSFLVCIYEAPADLRSGSIQTLKGYLTSTQQSQASNSLMKLLGSNLEEQWMRSLNLGITTWIGEMQETISPVQEKMMRTPCSLFSHGFSTFGLWKVQLYCPVIAMDIESSKSHLPNEKLQFSLKYHQLEGVLQFNYKVSIKDTWVEIMANIDNIRCDVVKLVNNSLLRERGAGPTEKHFPSRISLQLTPTLQTQVLSVSVGKSSENPRREIGTDKSIEASFDPPSNPLGLKVSAGESTTVSLKPWKFEESIYGYSANLNWFLHDSMDGKEVYSSKPSKFALINPKSWFKNRYSSAYRPFTRQGGVIFAGDEYGDKVLWKVDKDAIGKTMEWEIRGWIWLTYWPNKHKTFYNETRRFEFGEIVHLHVA</sequence>
<evidence type="ECO:0000313" key="2">
    <source>
        <dbReference type="Proteomes" id="UP001341840"/>
    </source>
</evidence>
<accession>A0ABU6UDK4</accession>
<dbReference type="PANTHER" id="PTHR31439:SF6">
    <property type="entry name" value="NEURONAL PAS DOMAIN PROTEIN"/>
    <property type="match status" value="1"/>
</dbReference>
<dbReference type="PANTHER" id="PTHR31439">
    <property type="entry name" value="EXPRESSED PROTEIN"/>
    <property type="match status" value="1"/>
</dbReference>
<evidence type="ECO:0000313" key="1">
    <source>
        <dbReference type="EMBL" id="MED6158213.1"/>
    </source>
</evidence>
<reference evidence="1 2" key="1">
    <citation type="journal article" date="2023" name="Plants (Basel)">
        <title>Bridging the Gap: Combining Genomics and Transcriptomics Approaches to Understand Stylosanthes scabra, an Orphan Legume from the Brazilian Caatinga.</title>
        <authorList>
            <person name="Ferreira-Neto J.R.C."/>
            <person name="da Silva M.D."/>
            <person name="Binneck E."/>
            <person name="de Melo N.F."/>
            <person name="da Silva R.H."/>
            <person name="de Melo A.L.T.M."/>
            <person name="Pandolfi V."/>
            <person name="Bustamante F.O."/>
            <person name="Brasileiro-Vidal A.C."/>
            <person name="Benko-Iseppon A.M."/>
        </authorList>
    </citation>
    <scope>NUCLEOTIDE SEQUENCE [LARGE SCALE GENOMIC DNA]</scope>
    <source>
        <tissue evidence="1">Leaves</tissue>
    </source>
</reference>
<dbReference type="Proteomes" id="UP001341840">
    <property type="component" value="Unassembled WGS sequence"/>
</dbReference>
<keyword evidence="2" id="KW-1185">Reference proteome</keyword>